<feature type="region of interest" description="Disordered" evidence="1">
    <location>
        <begin position="1"/>
        <end position="80"/>
    </location>
</feature>
<feature type="compositionally biased region" description="Low complexity" evidence="1">
    <location>
        <begin position="58"/>
        <end position="75"/>
    </location>
</feature>
<sequence>MGRRAKARRRAARQAAQSADLGSEVTSGASDETDCEIPIAPSKPSPSRIPVLQKGYQASKSSRSSPSPSPSASKIPRPRVIVQYLKPIDVEYSDEEADSTHESDDPPSFTCTTGSFIDSEMISAANRATIPEALTPLPLCDLSSEFSTKTGPETDQSQVMVIADANGTELKFDMQAMLEGLDLSLVGLKFL</sequence>
<feature type="compositionally biased region" description="Basic residues" evidence="1">
    <location>
        <begin position="1"/>
        <end position="12"/>
    </location>
</feature>
<protein>
    <submittedName>
        <fullName evidence="3">Uncharacterized protein</fullName>
    </submittedName>
</protein>
<name>A0A1I7USL8_9PELO</name>
<keyword evidence="2" id="KW-1185">Reference proteome</keyword>
<dbReference type="STRING" id="1561998.A0A1I7USL8"/>
<reference evidence="3" key="1">
    <citation type="submission" date="2016-11" db="UniProtKB">
        <authorList>
            <consortium name="WormBaseParasite"/>
        </authorList>
    </citation>
    <scope>IDENTIFICATION</scope>
</reference>
<evidence type="ECO:0000313" key="2">
    <source>
        <dbReference type="Proteomes" id="UP000095282"/>
    </source>
</evidence>
<accession>A0A1I7USL8</accession>
<dbReference type="eggNOG" id="ENOG502TI5J">
    <property type="taxonomic scope" value="Eukaryota"/>
</dbReference>
<evidence type="ECO:0000313" key="3">
    <source>
        <dbReference type="WBParaSite" id="Csp11.Scaffold630.g18933.t1"/>
    </source>
</evidence>
<dbReference type="AlphaFoldDB" id="A0A1I7USL8"/>
<evidence type="ECO:0000256" key="1">
    <source>
        <dbReference type="SAM" id="MobiDB-lite"/>
    </source>
</evidence>
<dbReference type="WBParaSite" id="Csp11.Scaffold630.g18933.t1">
    <property type="protein sequence ID" value="Csp11.Scaffold630.g18933.t1"/>
    <property type="gene ID" value="Csp11.Scaffold630.g18933"/>
</dbReference>
<dbReference type="Proteomes" id="UP000095282">
    <property type="component" value="Unplaced"/>
</dbReference>
<proteinExistence type="predicted"/>
<organism evidence="2 3">
    <name type="scientific">Caenorhabditis tropicalis</name>
    <dbReference type="NCBI Taxonomy" id="1561998"/>
    <lineage>
        <taxon>Eukaryota</taxon>
        <taxon>Metazoa</taxon>
        <taxon>Ecdysozoa</taxon>
        <taxon>Nematoda</taxon>
        <taxon>Chromadorea</taxon>
        <taxon>Rhabditida</taxon>
        <taxon>Rhabditina</taxon>
        <taxon>Rhabditomorpha</taxon>
        <taxon>Rhabditoidea</taxon>
        <taxon>Rhabditidae</taxon>
        <taxon>Peloderinae</taxon>
        <taxon>Caenorhabditis</taxon>
    </lineage>
</organism>